<keyword evidence="3" id="KW-0488">Methylation</keyword>
<dbReference type="GO" id="GO:0003924">
    <property type="term" value="F:GTPase activity"/>
    <property type="evidence" value="ECO:0007669"/>
    <property type="project" value="InterPro"/>
</dbReference>
<evidence type="ECO:0000256" key="8">
    <source>
        <dbReference type="ARBA" id="ARBA00023136"/>
    </source>
</evidence>
<dbReference type="FunFam" id="3.40.50.300:FF:001447">
    <property type="entry name" value="Ras-related protein Rab-1B"/>
    <property type="match status" value="1"/>
</dbReference>
<evidence type="ECO:0000256" key="13">
    <source>
        <dbReference type="ARBA" id="ARBA00046278"/>
    </source>
</evidence>
<keyword evidence="9" id="KW-0449">Lipoprotein</keyword>
<dbReference type="InterPro" id="IPR005225">
    <property type="entry name" value="Small_GTP-bd"/>
</dbReference>
<keyword evidence="7" id="KW-0342">GTP-binding</keyword>
<dbReference type="NCBIfam" id="TIGR00231">
    <property type="entry name" value="small_GTP"/>
    <property type="match status" value="3"/>
</dbReference>
<evidence type="ECO:0000313" key="15">
    <source>
        <dbReference type="EMBL" id="VDI66386.1"/>
    </source>
</evidence>
<dbReference type="SUPFAM" id="SSF52540">
    <property type="entry name" value="P-loop containing nucleoside triphosphate hydrolases"/>
    <property type="match status" value="3"/>
</dbReference>
<evidence type="ECO:0000256" key="4">
    <source>
        <dbReference type="ARBA" id="ARBA00022553"/>
    </source>
</evidence>
<sequence length="590" mass="67620">MAFYPSSADTDDSFDFLFKIVLIGDAGVGKTCVVQRFKSGTYVEKHGSTIGVDFTMKTLKVDGKLVKLQIWDTAGQERFRTITQSYYRSANGVILAYDITRRESFEDLPRWLEDVKRYAGGSIVQCLIGNKRDLEHLREVNTSEAKNFAQQHNMIDVIETSAKENTNVEQVFLEMATELKRRIEHPGHKNEKGVFITCHVTLILNSCSLCLSLNMKNLLNDLINNAILIFGDQAVGKTSLVRRFTTGRFQDEYKSTIGVDFTVQTLQLDGKIVKLQIWDTTGQERFRSLTTGYYRNAHAALVVYDVTNTESLNNCVRWMNDVSMYSGQDIPKLLLGNKCDKLSGRTVSSSDGEHFARKHNMMSFSETSAKDGRNVDDAFYKLAQTTTELSRTVFLLLNTKLLTRKRKERPVPNIVPKYTKFKITDYAIKIDFIKYFTIRWRRRLKLQIWDTAGQERFRSIIARYYRGTHAAIVMYDVTNTESLKNCVRWMNDFRIKCGEDIPQILLGNKCDKLSSRKVSSSDGERFARQHVMMSFLETSAKDGQNVDDAFYKLAQELSRTYTEPMDNSFDSIKLDSLTDNTASWWGCCGY</sequence>
<dbReference type="InterPro" id="IPR001806">
    <property type="entry name" value="Small_GTPase"/>
</dbReference>
<keyword evidence="8" id="KW-0472">Membrane</keyword>
<dbReference type="GO" id="GO:0030670">
    <property type="term" value="C:phagocytic vesicle membrane"/>
    <property type="evidence" value="ECO:0007669"/>
    <property type="project" value="UniProtKB-SubCell"/>
</dbReference>
<comment type="caution">
    <text evidence="15">The sequence shown here is derived from an EMBL/GenBank/DDBJ whole genome shotgun (WGS) entry which is preliminary data.</text>
</comment>
<dbReference type="Gene3D" id="3.40.50.300">
    <property type="entry name" value="P-loop containing nucleotide triphosphate hydrolases"/>
    <property type="match status" value="3"/>
</dbReference>
<evidence type="ECO:0000256" key="12">
    <source>
        <dbReference type="ARBA" id="ARBA00037864"/>
    </source>
</evidence>
<dbReference type="SMART" id="SM00177">
    <property type="entry name" value="ARF"/>
    <property type="match status" value="1"/>
</dbReference>
<evidence type="ECO:0000256" key="3">
    <source>
        <dbReference type="ARBA" id="ARBA00022481"/>
    </source>
</evidence>
<dbReference type="OrthoDB" id="9989112at2759"/>
<keyword evidence="16" id="KW-1185">Reference proteome</keyword>
<evidence type="ECO:0000256" key="11">
    <source>
        <dbReference type="ARBA" id="ARBA00023329"/>
    </source>
</evidence>
<evidence type="ECO:0000256" key="5">
    <source>
        <dbReference type="ARBA" id="ARBA00022741"/>
    </source>
</evidence>
<evidence type="ECO:0000256" key="14">
    <source>
        <dbReference type="ARBA" id="ARBA00067841"/>
    </source>
</evidence>
<keyword evidence="10" id="KW-0636">Prenylation</keyword>
<evidence type="ECO:0000256" key="6">
    <source>
        <dbReference type="ARBA" id="ARBA00023034"/>
    </source>
</evidence>
<keyword evidence="6" id="KW-0333">Golgi apparatus</keyword>
<evidence type="ECO:0000256" key="2">
    <source>
        <dbReference type="ARBA" id="ARBA00006270"/>
    </source>
</evidence>
<comment type="subcellular location">
    <subcellularLocation>
        <location evidence="1">Cytoplasmic vesicle</location>
        <location evidence="1">Phagosome membrane</location>
    </subcellularLocation>
    <subcellularLocation>
        <location evidence="13">Endomembrane system</location>
        <topology evidence="13">Lipid-anchor</topology>
        <orientation evidence="13">Cytoplasmic side</orientation>
    </subcellularLocation>
    <subcellularLocation>
        <location evidence="12">Golgi apparatus</location>
        <location evidence="12">trans-Golgi network membrane</location>
        <topology evidence="12">Lipid-anchor</topology>
    </subcellularLocation>
</comment>
<evidence type="ECO:0000256" key="1">
    <source>
        <dbReference type="ARBA" id="ARBA00004580"/>
    </source>
</evidence>
<reference evidence="15" key="1">
    <citation type="submission" date="2018-11" db="EMBL/GenBank/DDBJ databases">
        <authorList>
            <person name="Alioto T."/>
            <person name="Alioto T."/>
        </authorList>
    </citation>
    <scope>NUCLEOTIDE SEQUENCE</scope>
</reference>
<dbReference type="PROSITE" id="PS51421">
    <property type="entry name" value="RAS"/>
    <property type="match status" value="2"/>
</dbReference>
<organism evidence="15 16">
    <name type="scientific">Mytilus galloprovincialis</name>
    <name type="common">Mediterranean mussel</name>
    <dbReference type="NCBI Taxonomy" id="29158"/>
    <lineage>
        <taxon>Eukaryota</taxon>
        <taxon>Metazoa</taxon>
        <taxon>Spiralia</taxon>
        <taxon>Lophotrochozoa</taxon>
        <taxon>Mollusca</taxon>
        <taxon>Bivalvia</taxon>
        <taxon>Autobranchia</taxon>
        <taxon>Pteriomorphia</taxon>
        <taxon>Mytilida</taxon>
        <taxon>Mytiloidea</taxon>
        <taxon>Mytilidae</taxon>
        <taxon>Mytilinae</taxon>
        <taxon>Mytilus</taxon>
    </lineage>
</organism>
<evidence type="ECO:0000256" key="7">
    <source>
        <dbReference type="ARBA" id="ARBA00023134"/>
    </source>
</evidence>
<dbReference type="InterPro" id="IPR050227">
    <property type="entry name" value="Rab"/>
</dbReference>
<dbReference type="PROSITE" id="PS51417">
    <property type="entry name" value="ARF"/>
    <property type="match status" value="1"/>
</dbReference>
<name>A0A8B6GN73_MYTGA</name>
<dbReference type="SMART" id="SM00174">
    <property type="entry name" value="RHO"/>
    <property type="match status" value="2"/>
</dbReference>
<dbReference type="Pfam" id="PF00071">
    <property type="entry name" value="Ras"/>
    <property type="match status" value="3"/>
</dbReference>
<evidence type="ECO:0000313" key="16">
    <source>
        <dbReference type="Proteomes" id="UP000596742"/>
    </source>
</evidence>
<dbReference type="Proteomes" id="UP000596742">
    <property type="component" value="Unassembled WGS sequence"/>
</dbReference>
<dbReference type="FunFam" id="3.40.50.300:FF:001129">
    <property type="entry name" value="ras-related protein Rab-44 isoform X2"/>
    <property type="match status" value="1"/>
</dbReference>
<dbReference type="PANTHER" id="PTHR47977">
    <property type="entry name" value="RAS-RELATED PROTEIN RAB"/>
    <property type="match status" value="1"/>
</dbReference>
<dbReference type="PROSITE" id="PS51420">
    <property type="entry name" value="RHO"/>
    <property type="match status" value="2"/>
</dbReference>
<protein>
    <recommendedName>
        <fullName evidence="14">Ras-related protein Rab-43</fullName>
    </recommendedName>
</protein>
<keyword evidence="5" id="KW-0547">Nucleotide-binding</keyword>
<dbReference type="SMART" id="SM00175">
    <property type="entry name" value="RAB"/>
    <property type="match status" value="3"/>
</dbReference>
<keyword evidence="11" id="KW-0968">Cytoplasmic vesicle</keyword>
<dbReference type="AlphaFoldDB" id="A0A8B6GN73"/>
<proteinExistence type="inferred from homology"/>
<dbReference type="EMBL" id="UYJE01008708">
    <property type="protein sequence ID" value="VDI66386.1"/>
    <property type="molecule type" value="Genomic_DNA"/>
</dbReference>
<gene>
    <name evidence="15" type="ORF">MGAL_10B005421</name>
</gene>
<dbReference type="PROSITE" id="PS51419">
    <property type="entry name" value="RAB"/>
    <property type="match status" value="3"/>
</dbReference>
<dbReference type="FunFam" id="3.40.50.300:FF:000803">
    <property type="entry name" value="Ras-related protein Rab-43"/>
    <property type="match status" value="1"/>
</dbReference>
<dbReference type="SMART" id="SM00176">
    <property type="entry name" value="RAN"/>
    <property type="match status" value="2"/>
</dbReference>
<dbReference type="CDD" id="cd00154">
    <property type="entry name" value="Rab"/>
    <property type="match status" value="2"/>
</dbReference>
<keyword evidence="4" id="KW-0597">Phosphoprotein</keyword>
<dbReference type="InterPro" id="IPR027417">
    <property type="entry name" value="P-loop_NTPase"/>
</dbReference>
<dbReference type="PRINTS" id="PR00449">
    <property type="entry name" value="RASTRNSFRMNG"/>
</dbReference>
<dbReference type="GO" id="GO:0005794">
    <property type="term" value="C:Golgi apparatus"/>
    <property type="evidence" value="ECO:0007669"/>
    <property type="project" value="UniProtKB-SubCell"/>
</dbReference>
<evidence type="ECO:0000256" key="9">
    <source>
        <dbReference type="ARBA" id="ARBA00023288"/>
    </source>
</evidence>
<dbReference type="SMART" id="SM00173">
    <property type="entry name" value="RAS"/>
    <property type="match status" value="3"/>
</dbReference>
<evidence type="ECO:0000256" key="10">
    <source>
        <dbReference type="ARBA" id="ARBA00023289"/>
    </source>
</evidence>
<comment type="similarity">
    <text evidence="2">Belongs to the small GTPase superfamily. Rab family.</text>
</comment>
<dbReference type="GO" id="GO:0005525">
    <property type="term" value="F:GTP binding"/>
    <property type="evidence" value="ECO:0007669"/>
    <property type="project" value="UniProtKB-KW"/>
</dbReference>
<accession>A0A8B6GN73</accession>